<organism evidence="12 13">
    <name type="scientific">Corynebacterium doosanense CAU 212 = DSM 45436</name>
    <dbReference type="NCBI Taxonomy" id="558173"/>
    <lineage>
        <taxon>Bacteria</taxon>
        <taxon>Bacillati</taxon>
        <taxon>Actinomycetota</taxon>
        <taxon>Actinomycetes</taxon>
        <taxon>Mycobacteriales</taxon>
        <taxon>Corynebacteriaceae</taxon>
        <taxon>Corynebacterium</taxon>
    </lineage>
</organism>
<dbReference type="GO" id="GO:0033281">
    <property type="term" value="C:TAT protein transport complex"/>
    <property type="evidence" value="ECO:0007669"/>
    <property type="project" value="UniProtKB-UniRule"/>
</dbReference>
<dbReference type="STRING" id="558173.CDOO_05655"/>
<dbReference type="KEGG" id="cdo:CDOO_05655"/>
<dbReference type="GO" id="GO:0008320">
    <property type="term" value="F:protein transmembrane transporter activity"/>
    <property type="evidence" value="ECO:0007669"/>
    <property type="project" value="UniProtKB-UniRule"/>
</dbReference>
<dbReference type="InterPro" id="IPR003369">
    <property type="entry name" value="TatA/B/E"/>
</dbReference>
<evidence type="ECO:0000256" key="1">
    <source>
        <dbReference type="ARBA" id="ARBA00004167"/>
    </source>
</evidence>
<dbReference type="Proteomes" id="UP000029914">
    <property type="component" value="Chromosome"/>
</dbReference>
<feature type="compositionally biased region" description="Polar residues" evidence="10">
    <location>
        <begin position="102"/>
        <end position="114"/>
    </location>
</feature>
<evidence type="ECO:0000256" key="11">
    <source>
        <dbReference type="SAM" id="Phobius"/>
    </source>
</evidence>
<dbReference type="AlphaFoldDB" id="A0A097IFA4"/>
<dbReference type="GO" id="GO:0043953">
    <property type="term" value="P:protein transport by the Tat complex"/>
    <property type="evidence" value="ECO:0007669"/>
    <property type="project" value="UniProtKB-UniRule"/>
</dbReference>
<keyword evidence="6 9" id="KW-1133">Transmembrane helix</keyword>
<dbReference type="Gene3D" id="1.20.5.3310">
    <property type="match status" value="1"/>
</dbReference>
<gene>
    <name evidence="9 12" type="primary">tatB</name>
    <name evidence="12" type="ORF">CDOO_05655</name>
</gene>
<comment type="similarity">
    <text evidence="9">Belongs to the TatB family.</text>
</comment>
<evidence type="ECO:0000256" key="9">
    <source>
        <dbReference type="HAMAP-Rule" id="MF_00237"/>
    </source>
</evidence>
<dbReference type="PRINTS" id="PR01506">
    <property type="entry name" value="TATBPROTEIN"/>
</dbReference>
<reference evidence="12 13" key="1">
    <citation type="submission" date="2013-09" db="EMBL/GenBank/DDBJ databases">
        <title>Complete genome sequence of Corynebacterium doosanense CAU 212(T) (=DSM 45436(T)), isolated from activated sludge.</title>
        <authorList>
            <person name="Schaffert L."/>
            <person name="Albersmeier A."/>
            <person name="Kalinowski J."/>
            <person name="Ruckert C."/>
        </authorList>
    </citation>
    <scope>NUCLEOTIDE SEQUENCE [LARGE SCALE GENOMIC DNA]</scope>
    <source>
        <strain evidence="12 13">CAU 212</strain>
    </source>
</reference>
<keyword evidence="3 9" id="KW-1003">Cell membrane</keyword>
<keyword evidence="4 9" id="KW-0812">Transmembrane</keyword>
<keyword evidence="7 9" id="KW-0811">Translocation</keyword>
<feature type="compositionally biased region" description="Low complexity" evidence="10">
    <location>
        <begin position="130"/>
        <end position="151"/>
    </location>
</feature>
<evidence type="ECO:0000256" key="5">
    <source>
        <dbReference type="ARBA" id="ARBA00022927"/>
    </source>
</evidence>
<dbReference type="HOGENOM" id="CLU_086034_2_0_11"/>
<dbReference type="Pfam" id="PF02416">
    <property type="entry name" value="TatA_B_E"/>
    <property type="match status" value="1"/>
</dbReference>
<accession>A0A097IFA4</accession>
<comment type="function">
    <text evidence="9">Part of the twin-arginine translocation (Tat) system that transports large folded proteins containing a characteristic twin-arginine motif in their signal peptide across membranes. Together with TatC, TatB is part of a receptor directly interacting with Tat signal peptides. TatB may form an oligomeric binding site that transiently accommodates folded Tat precursor proteins before their translocation.</text>
</comment>
<dbReference type="OrthoDB" id="3267321at2"/>
<dbReference type="HAMAP" id="MF_00237">
    <property type="entry name" value="TatB"/>
    <property type="match status" value="1"/>
</dbReference>
<evidence type="ECO:0000313" key="13">
    <source>
        <dbReference type="Proteomes" id="UP000029914"/>
    </source>
</evidence>
<evidence type="ECO:0000313" key="12">
    <source>
        <dbReference type="EMBL" id="AIT60795.1"/>
    </source>
</evidence>
<comment type="subunit">
    <text evidence="9">The Tat system comprises two distinct complexes: a TatABC complex, containing multiple copies of TatA, TatB and TatC subunits, and a separate TatA complex, containing only TatA subunits. Substrates initially bind to the TatABC complex, which probably triggers association of the separate TatA complex to form the active translocon.</text>
</comment>
<feature type="transmembrane region" description="Helical" evidence="11">
    <location>
        <begin position="6"/>
        <end position="22"/>
    </location>
</feature>
<sequence>MFDNIGWGEIAALLVLALIIIGPERLPGVIKDVRAAIFAARRAIANARAELDGEFGEEFSELRAPISQAAEWGRMGPRRAITKALFDGDDQALDDFDPRRIISSTGVNPTTETPAQAARRLRREADALESRAAQQAQQSQQQTQPAAQPQPREQGVDKPRNKGNFETGGGFSWADIT</sequence>
<keyword evidence="5 9" id="KW-0653">Protein transport</keyword>
<protein>
    <recommendedName>
        <fullName evidence="9">Sec-independent protein translocase protein TatB</fullName>
    </recommendedName>
</protein>
<evidence type="ECO:0000256" key="10">
    <source>
        <dbReference type="SAM" id="MobiDB-lite"/>
    </source>
</evidence>
<keyword evidence="8 9" id="KW-0472">Membrane</keyword>
<evidence type="ECO:0000256" key="3">
    <source>
        <dbReference type="ARBA" id="ARBA00022475"/>
    </source>
</evidence>
<evidence type="ECO:0000256" key="8">
    <source>
        <dbReference type="ARBA" id="ARBA00023136"/>
    </source>
</evidence>
<dbReference type="EMBL" id="CP006764">
    <property type="protein sequence ID" value="AIT60795.1"/>
    <property type="molecule type" value="Genomic_DNA"/>
</dbReference>
<comment type="subcellular location">
    <subcellularLocation>
        <location evidence="9">Cell membrane</location>
        <topology evidence="9">Single-pass membrane protein</topology>
    </subcellularLocation>
    <subcellularLocation>
        <location evidence="1">Membrane</location>
        <topology evidence="1">Single-pass membrane protein</topology>
    </subcellularLocation>
</comment>
<keyword evidence="2 9" id="KW-0813">Transport</keyword>
<evidence type="ECO:0000256" key="2">
    <source>
        <dbReference type="ARBA" id="ARBA00022448"/>
    </source>
</evidence>
<feature type="region of interest" description="Disordered" evidence="10">
    <location>
        <begin position="97"/>
        <end position="177"/>
    </location>
</feature>
<evidence type="ECO:0000256" key="4">
    <source>
        <dbReference type="ARBA" id="ARBA00022692"/>
    </source>
</evidence>
<keyword evidence="13" id="KW-1185">Reference proteome</keyword>
<evidence type="ECO:0000256" key="7">
    <source>
        <dbReference type="ARBA" id="ARBA00023010"/>
    </source>
</evidence>
<dbReference type="eggNOG" id="COG1826">
    <property type="taxonomic scope" value="Bacteria"/>
</dbReference>
<dbReference type="InterPro" id="IPR018448">
    <property type="entry name" value="TatB"/>
</dbReference>
<evidence type="ECO:0000256" key="6">
    <source>
        <dbReference type="ARBA" id="ARBA00022989"/>
    </source>
</evidence>
<name>A0A097IFA4_9CORY</name>
<proteinExistence type="inferred from homology"/>
<dbReference type="RefSeq" id="WP_018022245.1">
    <property type="nucleotide sequence ID" value="NZ_AQUX01000006.1"/>
</dbReference>